<feature type="region of interest" description="Disordered" evidence="2">
    <location>
        <begin position="284"/>
        <end position="336"/>
    </location>
</feature>
<gene>
    <name evidence="4" type="primary">SPA2_2</name>
    <name evidence="4" type="ORF">BGW38_008076</name>
</gene>
<dbReference type="EMBL" id="JAABOA010005459">
    <property type="protein sequence ID" value="KAF9577008.1"/>
    <property type="molecule type" value="Genomic_DNA"/>
</dbReference>
<dbReference type="InterPro" id="IPR056439">
    <property type="entry name" value="VBS_C3G9"/>
</dbReference>
<feature type="region of interest" description="Disordered" evidence="2">
    <location>
        <begin position="178"/>
        <end position="233"/>
    </location>
</feature>
<feature type="domain" description="C3G9 VBS-like" evidence="3">
    <location>
        <begin position="340"/>
        <end position="460"/>
    </location>
</feature>
<feature type="non-terminal residue" evidence="4">
    <location>
        <position position="519"/>
    </location>
</feature>
<feature type="compositionally biased region" description="Low complexity" evidence="2">
    <location>
        <begin position="284"/>
        <end position="316"/>
    </location>
</feature>
<evidence type="ECO:0000256" key="1">
    <source>
        <dbReference type="SAM" id="Coils"/>
    </source>
</evidence>
<evidence type="ECO:0000313" key="5">
    <source>
        <dbReference type="Proteomes" id="UP000780801"/>
    </source>
</evidence>
<dbReference type="Pfam" id="PF23742">
    <property type="entry name" value="VBS_C3G9"/>
    <property type="match status" value="1"/>
</dbReference>
<feature type="compositionally biased region" description="Basic and acidic residues" evidence="2">
    <location>
        <begin position="494"/>
        <end position="519"/>
    </location>
</feature>
<evidence type="ECO:0000313" key="4">
    <source>
        <dbReference type="EMBL" id="KAF9577008.1"/>
    </source>
</evidence>
<dbReference type="SUPFAM" id="SSF57997">
    <property type="entry name" value="Tropomyosin"/>
    <property type="match status" value="1"/>
</dbReference>
<sequence length="519" mass="56954">RQEYESRITALCKRLQHLESEVGDAINRPEGSRLAQVERQLAKQTELYSEQSSRTSKLQFEYNKVLNDYNAQLETVDMINQEVKALLMEVKTQKQRNQDTEDELQQAYDRIKNLEDENSDLKADLDDTRRDLDDTRRDMDDTRRDLDDLKQDLKKAEDEAVSARSAAKEAAAVAAASATSVTPAPSVPPTPSAAPAAPMNSSSFGGPKDYMNNHHVNESQHHQDMGLANTSNNLNNLNTIVNSVTGSNNNSNNNSNNISSNISSNISNISSTLNNSNNILNSNVSSAPANTTTSSSTATTTNNNSNNINNNNSNNKDANDDDDSWSQDRQQARDSVMANPTSVIHLDTLNSFRNAVDDLLAAGRSDSSSSVLLGMKSVVIACKAVTEDVDDYELDEPQDDSFADLKQELSSGLSQLMSAAKAHSNNFDEDEDEFDRTLTDLETSADQLEAIVMDIVNVTKRTRGGKMDGGSGGMNNKGYKEKGGRDDVDDEDDMPRKGLNDNKAHKTKLDEPMDALDLK</sequence>
<accession>A0A9P6FJW6</accession>
<organism evidence="4 5">
    <name type="scientific">Lunasporangiospora selenospora</name>
    <dbReference type="NCBI Taxonomy" id="979761"/>
    <lineage>
        <taxon>Eukaryota</taxon>
        <taxon>Fungi</taxon>
        <taxon>Fungi incertae sedis</taxon>
        <taxon>Mucoromycota</taxon>
        <taxon>Mortierellomycotina</taxon>
        <taxon>Mortierellomycetes</taxon>
        <taxon>Mortierellales</taxon>
        <taxon>Mortierellaceae</taxon>
        <taxon>Lunasporangiospora</taxon>
    </lineage>
</organism>
<keyword evidence="1" id="KW-0175">Coiled coil</keyword>
<name>A0A9P6FJW6_9FUNG</name>
<dbReference type="AlphaFoldDB" id="A0A9P6FJW6"/>
<protein>
    <submittedName>
        <fullName evidence="4">Component of the polarisome</fullName>
    </submittedName>
</protein>
<feature type="non-terminal residue" evidence="4">
    <location>
        <position position="1"/>
    </location>
</feature>
<feature type="compositionally biased region" description="Low complexity" evidence="2">
    <location>
        <begin position="193"/>
        <end position="203"/>
    </location>
</feature>
<dbReference type="Proteomes" id="UP000780801">
    <property type="component" value="Unassembled WGS sequence"/>
</dbReference>
<comment type="caution">
    <text evidence="4">The sequence shown here is derived from an EMBL/GenBank/DDBJ whole genome shotgun (WGS) entry which is preliminary data.</text>
</comment>
<feature type="coiled-coil region" evidence="1">
    <location>
        <begin position="1"/>
        <end position="173"/>
    </location>
</feature>
<proteinExistence type="predicted"/>
<feature type="region of interest" description="Disordered" evidence="2">
    <location>
        <begin position="462"/>
        <end position="519"/>
    </location>
</feature>
<evidence type="ECO:0000256" key="2">
    <source>
        <dbReference type="SAM" id="MobiDB-lite"/>
    </source>
</evidence>
<evidence type="ECO:0000259" key="3">
    <source>
        <dbReference type="Pfam" id="PF23742"/>
    </source>
</evidence>
<dbReference type="OrthoDB" id="5588096at2759"/>
<keyword evidence="5" id="KW-1185">Reference proteome</keyword>
<dbReference type="Gene3D" id="1.10.287.1490">
    <property type="match status" value="1"/>
</dbReference>
<feature type="compositionally biased region" description="Basic and acidic residues" evidence="2">
    <location>
        <begin position="211"/>
        <end position="224"/>
    </location>
</feature>
<reference evidence="4" key="1">
    <citation type="journal article" date="2020" name="Fungal Divers.">
        <title>Resolving the Mortierellaceae phylogeny through synthesis of multi-gene phylogenetics and phylogenomics.</title>
        <authorList>
            <person name="Vandepol N."/>
            <person name="Liber J."/>
            <person name="Desiro A."/>
            <person name="Na H."/>
            <person name="Kennedy M."/>
            <person name="Barry K."/>
            <person name="Grigoriev I.V."/>
            <person name="Miller A.N."/>
            <person name="O'Donnell K."/>
            <person name="Stajich J.E."/>
            <person name="Bonito G."/>
        </authorList>
    </citation>
    <scope>NUCLEOTIDE SEQUENCE</scope>
    <source>
        <strain evidence="4">KOD1015</strain>
    </source>
</reference>